<dbReference type="Proteomes" id="UP000229227">
    <property type="component" value="Unassembled WGS sequence"/>
</dbReference>
<protein>
    <submittedName>
        <fullName evidence="4">Uncharacterized protein</fullName>
    </submittedName>
</protein>
<reference evidence="5" key="1">
    <citation type="submission" date="2017-09" db="EMBL/GenBank/DDBJ databases">
        <title>Depth-based differentiation of microbial function through sediment-hosted aquifers and enrichment of novel symbionts in the deep terrestrial subsurface.</title>
        <authorList>
            <person name="Probst A.J."/>
            <person name="Ladd B."/>
            <person name="Jarett J.K."/>
            <person name="Geller-Mcgrath D.E."/>
            <person name="Sieber C.M.K."/>
            <person name="Emerson J.B."/>
            <person name="Anantharaman K."/>
            <person name="Thomas B.C."/>
            <person name="Malmstrom R."/>
            <person name="Stieglmeier M."/>
            <person name="Klingl A."/>
            <person name="Woyke T."/>
            <person name="Ryan C.M."/>
            <person name="Banfield J.F."/>
        </authorList>
    </citation>
    <scope>NUCLEOTIDE SEQUENCE [LARGE SCALE GENOMIC DNA]</scope>
</reference>
<dbReference type="InterPro" id="IPR047650">
    <property type="entry name" value="Transpos_IS110"/>
</dbReference>
<name>A0A2M6ZG71_9BACT</name>
<gene>
    <name evidence="4" type="ORF">COS91_04895</name>
</gene>
<dbReference type="Pfam" id="PF01548">
    <property type="entry name" value="DEDD_Tnp_IS110"/>
    <property type="match status" value="1"/>
</dbReference>
<evidence type="ECO:0000313" key="5">
    <source>
        <dbReference type="Proteomes" id="UP000229227"/>
    </source>
</evidence>
<dbReference type="InterPro" id="IPR002525">
    <property type="entry name" value="Transp_IS110-like_N"/>
</dbReference>
<accession>A0A2M6ZG71</accession>
<dbReference type="NCBIfam" id="NF033542">
    <property type="entry name" value="transpos_IS110"/>
    <property type="match status" value="1"/>
</dbReference>
<evidence type="ECO:0000256" key="1">
    <source>
        <dbReference type="SAM" id="Coils"/>
    </source>
</evidence>
<dbReference type="AlphaFoldDB" id="A0A2M6ZG71"/>
<evidence type="ECO:0000259" key="3">
    <source>
        <dbReference type="Pfam" id="PF02371"/>
    </source>
</evidence>
<keyword evidence="1" id="KW-0175">Coiled coil</keyword>
<dbReference type="InterPro" id="IPR003346">
    <property type="entry name" value="Transposase_20"/>
</dbReference>
<dbReference type="PANTHER" id="PTHR33055">
    <property type="entry name" value="TRANSPOSASE FOR INSERTION SEQUENCE ELEMENT IS1111A"/>
    <property type="match status" value="1"/>
</dbReference>
<proteinExistence type="predicted"/>
<dbReference type="GO" id="GO:0006313">
    <property type="term" value="P:DNA transposition"/>
    <property type="evidence" value="ECO:0007669"/>
    <property type="project" value="InterPro"/>
</dbReference>
<dbReference type="Pfam" id="PF02371">
    <property type="entry name" value="Transposase_20"/>
    <property type="match status" value="1"/>
</dbReference>
<comment type="caution">
    <text evidence="4">The sequence shown here is derived from an EMBL/GenBank/DDBJ whole genome shotgun (WGS) entry which is preliminary data.</text>
</comment>
<sequence length="476" mass="54968">MSYENGNIYRNGNQALKEALALYKPSEILYVPLEIGKYNHKAKIVNFLGDVLVKPVEFANSKHGLKFLLEKIKDAQKIASARKIFCGCESCGHYHLNIVYHLKQQGLPVEPINPRDVRKENPNKDAKNDLIDLNAIARTMIYNKGSRQVIPEGVYYKIQRASRTRINLVQRRTSSRNIITGLVDRIFPGLWDKDDSVFSQRFGKASLLLLEHYPHPKKITLLGEKRLSRFLRKNNTKLGEETARKIVQKAEESLYKPEEELEMDILALRCHIKVLRQYEEVIQTLEKEIALLLLQSPGTYLLSIPGIGAEYASQFTAEVGDITRFAYANQIISFAGICSRVFESSEYEAKGLPMTKRGSKFLRTTLNQISLSLNSHCKPFHIYYERKREEKKDRPGIARVATGNRFVKLAFALMRKEEIYNPRDLVDEKKYYIQLWEKILEKLGKIDLNLLPKENYLVKIKKEIEDKYGLKLSLEI</sequence>
<evidence type="ECO:0000313" key="4">
    <source>
        <dbReference type="EMBL" id="PIU51352.1"/>
    </source>
</evidence>
<organism evidence="4 5">
    <name type="scientific">Candidatus Desantisbacteria bacterium CG07_land_8_20_14_0_80_39_15</name>
    <dbReference type="NCBI Taxonomy" id="1974549"/>
    <lineage>
        <taxon>Bacteria</taxon>
        <taxon>Candidatus Desantisiibacteriota</taxon>
    </lineage>
</organism>
<feature type="domain" description="Transposase IS116/IS110/IS902 C-terminal" evidence="3">
    <location>
        <begin position="300"/>
        <end position="384"/>
    </location>
</feature>
<evidence type="ECO:0000259" key="2">
    <source>
        <dbReference type="Pfam" id="PF01548"/>
    </source>
</evidence>
<dbReference type="GO" id="GO:0004803">
    <property type="term" value="F:transposase activity"/>
    <property type="evidence" value="ECO:0007669"/>
    <property type="project" value="InterPro"/>
</dbReference>
<feature type="coiled-coil region" evidence="1">
    <location>
        <begin position="268"/>
        <end position="295"/>
    </location>
</feature>
<dbReference type="GO" id="GO:0003677">
    <property type="term" value="F:DNA binding"/>
    <property type="evidence" value="ECO:0007669"/>
    <property type="project" value="InterPro"/>
</dbReference>
<feature type="domain" description="Transposase IS110-like N-terminal" evidence="2">
    <location>
        <begin position="35"/>
        <end position="188"/>
    </location>
</feature>
<dbReference type="EMBL" id="PEWN01000078">
    <property type="protein sequence ID" value="PIU51352.1"/>
    <property type="molecule type" value="Genomic_DNA"/>
</dbReference>
<dbReference type="PANTHER" id="PTHR33055:SF15">
    <property type="entry name" value="TRANSPOSASE-RELATED"/>
    <property type="match status" value="1"/>
</dbReference>